<dbReference type="GO" id="GO:0030245">
    <property type="term" value="P:cellulose catabolic process"/>
    <property type="evidence" value="ECO:0007669"/>
    <property type="project" value="UniProtKB-KW"/>
</dbReference>
<dbReference type="PANTHER" id="PTHR34876">
    <property type="match status" value="1"/>
</dbReference>
<dbReference type="KEGG" id="srt:Srot_1722"/>
<feature type="binding site" evidence="2">
    <location>
        <position position="111"/>
    </location>
    <ligand>
        <name>substrate</name>
    </ligand>
</feature>
<protein>
    <recommendedName>
        <fullName evidence="3">Glucanase</fullName>
        <ecNumber evidence="3">3.2.1.-</ecNumber>
    </recommendedName>
</protein>
<feature type="active site" description="Proton donor" evidence="1">
    <location>
        <position position="182"/>
    </location>
</feature>
<dbReference type="PRINTS" id="PR00733">
    <property type="entry name" value="GLHYDRLASE6"/>
</dbReference>
<feature type="binding site" evidence="2">
    <location>
        <position position="253"/>
    </location>
    <ligand>
        <name>substrate</name>
    </ligand>
</feature>
<feature type="signal peptide" evidence="3">
    <location>
        <begin position="1"/>
        <end position="19"/>
    </location>
</feature>
<feature type="binding site" evidence="2">
    <location>
        <position position="327"/>
    </location>
    <ligand>
        <name>substrate</name>
    </ligand>
</feature>
<feature type="binding site" evidence="2">
    <location>
        <position position="295"/>
    </location>
    <ligand>
        <name>substrate</name>
    </ligand>
</feature>
<name>D6Z8A2_SEGRD</name>
<reference evidence="5 6" key="1">
    <citation type="journal article" date="2010" name="Stand. Genomic Sci.">
        <title>Complete genome sequence of Segniliparus rotundus type strain (CDC 1076).</title>
        <authorList>
            <person name="Sikorski J."/>
            <person name="Lapidus A."/>
            <person name="Copeland A."/>
            <person name="Misra M."/>
            <person name="Glavina Del Rio T."/>
            <person name="Nolan M."/>
            <person name="Lucas S."/>
            <person name="Chen F."/>
            <person name="Tice H."/>
            <person name="Cheng J.F."/>
            <person name="Jando M."/>
            <person name="Schneider S."/>
            <person name="Bruce D."/>
            <person name="Goodwin L."/>
            <person name="Pitluck S."/>
            <person name="Liolios K."/>
            <person name="Mikhailova N."/>
            <person name="Pati A."/>
            <person name="Ivanova N."/>
            <person name="Mavromatis K."/>
            <person name="Chen A."/>
            <person name="Palaniappan K."/>
            <person name="Chertkov O."/>
            <person name="Land M."/>
            <person name="Hauser L."/>
            <person name="Chang Y.J."/>
            <person name="Jeffries C.D."/>
            <person name="Brettin T."/>
            <person name="Detter J.C."/>
            <person name="Han C."/>
            <person name="Rohde M."/>
            <person name="Goker M."/>
            <person name="Bristow J."/>
            <person name="Eisen J.A."/>
            <person name="Markowitz V."/>
            <person name="Hugenholtz P."/>
            <person name="Kyrpides N.C."/>
            <person name="Klenk H.P."/>
        </authorList>
    </citation>
    <scope>NUCLEOTIDE SEQUENCE [LARGE SCALE GENOMIC DNA]</scope>
    <source>
        <strain evidence="6">ATCC BAA-972 / CDC 1076 / CIP 108378 / DSM 44985 / JCM 13578</strain>
    </source>
</reference>
<proteinExistence type="inferred from homology"/>
<dbReference type="EC" id="3.2.1.-" evidence="3"/>
<feature type="binding site" evidence="2">
    <location>
        <position position="323"/>
    </location>
    <ligand>
        <name>substrate</name>
    </ligand>
</feature>
<comment type="similarity">
    <text evidence="3">Belongs to the glycosyl hydrolase family 6.</text>
</comment>
<dbReference type="RefSeq" id="WP_013138635.1">
    <property type="nucleotide sequence ID" value="NC_014168.1"/>
</dbReference>
<keyword evidence="3" id="KW-0732">Signal</keyword>
<keyword evidence="3 5" id="KW-0378">Hydrolase</keyword>
<organism evidence="5 6">
    <name type="scientific">Segniliparus rotundus (strain ATCC BAA-972 / CDC 1076 / CIP 108378 / DSM 44985 / JCM 13578)</name>
    <dbReference type="NCBI Taxonomy" id="640132"/>
    <lineage>
        <taxon>Bacteria</taxon>
        <taxon>Bacillati</taxon>
        <taxon>Actinomycetota</taxon>
        <taxon>Actinomycetes</taxon>
        <taxon>Mycobacteriales</taxon>
        <taxon>Segniliparaceae</taxon>
        <taxon>Segniliparus</taxon>
    </lineage>
</organism>
<evidence type="ECO:0000256" key="4">
    <source>
        <dbReference type="SAM" id="MobiDB-lite"/>
    </source>
</evidence>
<dbReference type="InterPro" id="IPR036434">
    <property type="entry name" value="Beta_cellobiohydrolase_sf"/>
</dbReference>
<keyword evidence="3" id="KW-0624">Polysaccharide degradation</keyword>
<keyword evidence="3" id="KW-0136">Cellulose degradation</keyword>
<feature type="chain" id="PRO_5039761865" description="Glucanase" evidence="3">
    <location>
        <begin position="20"/>
        <end position="356"/>
    </location>
</feature>
<dbReference type="Proteomes" id="UP000002247">
    <property type="component" value="Chromosome"/>
</dbReference>
<dbReference type="GO" id="GO:0004553">
    <property type="term" value="F:hydrolase activity, hydrolyzing O-glycosyl compounds"/>
    <property type="evidence" value="ECO:0007669"/>
    <property type="project" value="InterPro"/>
</dbReference>
<dbReference type="EMBL" id="CP001958">
    <property type="protein sequence ID" value="ADG98182.1"/>
    <property type="molecule type" value="Genomic_DNA"/>
</dbReference>
<evidence type="ECO:0000256" key="1">
    <source>
        <dbReference type="PIRSR" id="PIRSR001100-1"/>
    </source>
</evidence>
<feature type="binding site" evidence="2">
    <location>
        <position position="226"/>
    </location>
    <ligand>
        <name>substrate</name>
    </ligand>
</feature>
<dbReference type="HOGENOM" id="CLU_015488_2_2_11"/>
<keyword evidence="3" id="KW-0326">Glycosidase</keyword>
<evidence type="ECO:0000313" key="6">
    <source>
        <dbReference type="Proteomes" id="UP000002247"/>
    </source>
</evidence>
<dbReference type="InterPro" id="IPR016288">
    <property type="entry name" value="Beta_cellobiohydrolase"/>
</dbReference>
<dbReference type="Pfam" id="PF01341">
    <property type="entry name" value="Glyco_hydro_6"/>
    <property type="match status" value="1"/>
</dbReference>
<evidence type="ECO:0000256" key="2">
    <source>
        <dbReference type="PIRSR" id="PIRSR001100-2"/>
    </source>
</evidence>
<accession>D6Z8A2</accession>
<sequence>MSSAAGALARWISPFLAVAAVAALDCAAGAHCFADPDPDAAAHDSADDAAQENPPDNPPAQARATDGGNPFADVPLYVNPTSAALRAANSAEPPSPELTTIANTPQAFWIDEAVPFSVVNGYLGGAWAAGAMPVLAIYAIPHRDCGSFAAGGFATGAAYKGWIDSVADSIGASPVAIILEPDALDMADCLSPDQREERFSLIRYAVDTLTRDPAAAVYIDGGHSRWLPAEEIASRLNQAGVDHARGFSLNTSNFFTTEEETDYGEAVSGMTNGAHYVIDTGRNGTGPAPEAPLSWCNPSGRAMGAQPTTDTVGEHADAYLWVKRPGESDGACNRGDPRAGVFVNQYAIDLVRNAGH</sequence>
<dbReference type="CAZy" id="GH6">
    <property type="family name" value="Glycoside Hydrolase Family 6"/>
</dbReference>
<dbReference type="SUPFAM" id="SSF51989">
    <property type="entry name" value="Glycosyl hydrolases family 6, cellulases"/>
    <property type="match status" value="1"/>
</dbReference>
<dbReference type="PANTHER" id="PTHR34876:SF4">
    <property type="entry name" value="1,4-BETA-D-GLUCAN CELLOBIOHYDROLASE C-RELATED"/>
    <property type="match status" value="1"/>
</dbReference>
<feature type="binding site" evidence="2">
    <location>
        <position position="223"/>
    </location>
    <ligand>
        <name>substrate</name>
    </ligand>
</feature>
<keyword evidence="3" id="KW-0119">Carbohydrate metabolism</keyword>
<feature type="region of interest" description="Disordered" evidence="4">
    <location>
        <begin position="38"/>
        <end position="66"/>
    </location>
</feature>
<dbReference type="eggNOG" id="COG5297">
    <property type="taxonomic scope" value="Bacteria"/>
</dbReference>
<dbReference type="PIRSF" id="PIRSF001100">
    <property type="entry name" value="Beta_cellobiohydrolase"/>
    <property type="match status" value="1"/>
</dbReference>
<dbReference type="STRING" id="640132.Srot_1722"/>
<keyword evidence="6" id="KW-1185">Reference proteome</keyword>
<dbReference type="AlphaFoldDB" id="D6Z8A2"/>
<feature type="binding site" evidence="2">
    <location>
        <position position="109"/>
    </location>
    <ligand>
        <name>substrate</name>
    </ligand>
</feature>
<gene>
    <name evidence="5" type="ordered locus">Srot_1722</name>
</gene>
<evidence type="ECO:0000313" key="5">
    <source>
        <dbReference type="EMBL" id="ADG98182.1"/>
    </source>
</evidence>
<evidence type="ECO:0000256" key="3">
    <source>
        <dbReference type="RuleBase" id="RU361186"/>
    </source>
</evidence>
<feature type="active site" description="Proton acceptor" evidence="1">
    <location>
        <position position="329"/>
    </location>
</feature>
<dbReference type="Gene3D" id="3.20.20.40">
    <property type="entry name" value="1, 4-beta cellobiohydrolase"/>
    <property type="match status" value="1"/>
</dbReference>